<name>A0A8S5M5Q1_9CAUD</name>
<accession>A0A8S5M5Q1</accession>
<protein>
    <submittedName>
        <fullName evidence="1">Uncharacterized protein</fullName>
    </submittedName>
</protein>
<sequence length="161" mass="18597">MRVKLRLPRTTIDTIRILSAHCTPSDVINAIYDWYDKQGELDILTIPAVGSQSQEAGWLTVDITSSLYYRLTDDLPACDNRGSPARLITFFVENELYEDDTFAETLYDIKQADPTTSSIDTRVSQHCRDILISCRKILTIKYDRQLYKIVKELEDYARQHT</sequence>
<evidence type="ECO:0000313" key="1">
    <source>
        <dbReference type="EMBL" id="DAD77472.1"/>
    </source>
</evidence>
<dbReference type="EMBL" id="BK014826">
    <property type="protein sequence ID" value="DAD77472.1"/>
    <property type="molecule type" value="Genomic_DNA"/>
</dbReference>
<reference evidence="1" key="1">
    <citation type="journal article" date="2021" name="Proc. Natl. Acad. Sci. U.S.A.">
        <title>A Catalog of Tens of Thousands of Viruses from Human Metagenomes Reveals Hidden Associations with Chronic Diseases.</title>
        <authorList>
            <person name="Tisza M.J."/>
            <person name="Buck C.B."/>
        </authorList>
    </citation>
    <scope>NUCLEOTIDE SEQUENCE</scope>
    <source>
        <strain evidence="1">CtaNW81</strain>
    </source>
</reference>
<organism evidence="1">
    <name type="scientific">Podoviridae sp. ctaNW81</name>
    <dbReference type="NCBI Taxonomy" id="2826562"/>
    <lineage>
        <taxon>Viruses</taxon>
        <taxon>Duplodnaviria</taxon>
        <taxon>Heunggongvirae</taxon>
        <taxon>Uroviricota</taxon>
        <taxon>Caudoviricetes</taxon>
    </lineage>
</organism>
<proteinExistence type="predicted"/>